<gene>
    <name evidence="1" type="primary">D14</name>
    <name evidence="1" type="ORF">KSP39_PZI021794</name>
</gene>
<organism evidence="1 2">
    <name type="scientific">Platanthera zijinensis</name>
    <dbReference type="NCBI Taxonomy" id="2320716"/>
    <lineage>
        <taxon>Eukaryota</taxon>
        <taxon>Viridiplantae</taxon>
        <taxon>Streptophyta</taxon>
        <taxon>Embryophyta</taxon>
        <taxon>Tracheophyta</taxon>
        <taxon>Spermatophyta</taxon>
        <taxon>Magnoliopsida</taxon>
        <taxon>Liliopsida</taxon>
        <taxon>Asparagales</taxon>
        <taxon>Orchidaceae</taxon>
        <taxon>Orchidoideae</taxon>
        <taxon>Orchideae</taxon>
        <taxon>Orchidinae</taxon>
        <taxon>Platanthera</taxon>
    </lineage>
</organism>
<dbReference type="EMBL" id="JBBWWQ010000019">
    <property type="protein sequence ID" value="KAK8918576.1"/>
    <property type="molecule type" value="Genomic_DNA"/>
</dbReference>
<evidence type="ECO:0000313" key="2">
    <source>
        <dbReference type="Proteomes" id="UP001418222"/>
    </source>
</evidence>
<dbReference type="AlphaFoldDB" id="A0AAP0AX74"/>
<keyword evidence="2" id="KW-1185">Reference proteome</keyword>
<sequence>MRHIFPARCVLPSVPTCRQRQENSVEPYTLRVVNTDPLGVLSLVCVPCCNVHTAYHVFVPFSVDSYLKAVLGGRTIVEILNTEGHLPHLYAPALLGPFICCAQSWA</sequence>
<evidence type="ECO:0000313" key="1">
    <source>
        <dbReference type="EMBL" id="KAK8918576.1"/>
    </source>
</evidence>
<dbReference type="Proteomes" id="UP001418222">
    <property type="component" value="Unassembled WGS sequence"/>
</dbReference>
<name>A0AAP0AX74_9ASPA</name>
<comment type="caution">
    <text evidence="1">The sequence shown here is derived from an EMBL/GenBank/DDBJ whole genome shotgun (WGS) entry which is preliminary data.</text>
</comment>
<reference evidence="1 2" key="1">
    <citation type="journal article" date="2022" name="Nat. Plants">
        <title>Genomes of leafy and leafless Platanthera orchids illuminate the evolution of mycoheterotrophy.</title>
        <authorList>
            <person name="Li M.H."/>
            <person name="Liu K.W."/>
            <person name="Li Z."/>
            <person name="Lu H.C."/>
            <person name="Ye Q.L."/>
            <person name="Zhang D."/>
            <person name="Wang J.Y."/>
            <person name="Li Y.F."/>
            <person name="Zhong Z.M."/>
            <person name="Liu X."/>
            <person name="Yu X."/>
            <person name="Liu D.K."/>
            <person name="Tu X.D."/>
            <person name="Liu B."/>
            <person name="Hao Y."/>
            <person name="Liao X.Y."/>
            <person name="Jiang Y.T."/>
            <person name="Sun W.H."/>
            <person name="Chen J."/>
            <person name="Chen Y.Q."/>
            <person name="Ai Y."/>
            <person name="Zhai J.W."/>
            <person name="Wu S.S."/>
            <person name="Zhou Z."/>
            <person name="Hsiao Y.Y."/>
            <person name="Wu W.L."/>
            <person name="Chen Y.Y."/>
            <person name="Lin Y.F."/>
            <person name="Hsu J.L."/>
            <person name="Li C.Y."/>
            <person name="Wang Z.W."/>
            <person name="Zhao X."/>
            <person name="Zhong W.Y."/>
            <person name="Ma X.K."/>
            <person name="Ma L."/>
            <person name="Huang J."/>
            <person name="Chen G.Z."/>
            <person name="Huang M.Z."/>
            <person name="Huang L."/>
            <person name="Peng D.H."/>
            <person name="Luo Y.B."/>
            <person name="Zou S.Q."/>
            <person name="Chen S.P."/>
            <person name="Lan S."/>
            <person name="Tsai W.C."/>
            <person name="Van de Peer Y."/>
            <person name="Liu Z.J."/>
        </authorList>
    </citation>
    <scope>NUCLEOTIDE SEQUENCE [LARGE SCALE GENOMIC DNA]</scope>
    <source>
        <strain evidence="1">Lor287</strain>
    </source>
</reference>
<protein>
    <submittedName>
        <fullName evidence="1">Strigolactone esterase D14</fullName>
    </submittedName>
</protein>
<accession>A0AAP0AX74</accession>
<proteinExistence type="predicted"/>